<dbReference type="NCBIfam" id="TIGR01414">
    <property type="entry name" value="autotrans_barl"/>
    <property type="match status" value="1"/>
</dbReference>
<dbReference type="InterPro" id="IPR024973">
    <property type="entry name" value="ESPR"/>
</dbReference>
<gene>
    <name evidence="6" type="ORF">LPW39_03400</name>
</gene>
<dbReference type="InterPro" id="IPR043990">
    <property type="entry name" value="AC_1"/>
</dbReference>
<evidence type="ECO:0000259" key="5">
    <source>
        <dbReference type="Pfam" id="PF19407"/>
    </source>
</evidence>
<reference evidence="6 7" key="1">
    <citation type="submission" date="2021-11" db="EMBL/GenBank/DDBJ databases">
        <title>Genome sequence.</title>
        <authorList>
            <person name="Sun Q."/>
        </authorList>
    </citation>
    <scope>NUCLEOTIDE SEQUENCE [LARGE SCALE GENOMIC DNA]</scope>
    <source>
        <strain evidence="6 7">KCTC 12005</strain>
    </source>
</reference>
<dbReference type="Pfam" id="PF18883">
    <property type="entry name" value="AC_1"/>
    <property type="match status" value="1"/>
</dbReference>
<name>A0AAW4XT78_9BURK</name>
<feature type="domain" description="Autochaperone" evidence="4">
    <location>
        <begin position="530"/>
        <end position="636"/>
    </location>
</feature>
<dbReference type="Gene3D" id="2.160.20.20">
    <property type="match status" value="1"/>
</dbReference>
<organism evidence="6 7">
    <name type="scientific">Comamonas koreensis</name>
    <dbReference type="NCBI Taxonomy" id="160825"/>
    <lineage>
        <taxon>Bacteria</taxon>
        <taxon>Pseudomonadati</taxon>
        <taxon>Pseudomonadota</taxon>
        <taxon>Betaproteobacteria</taxon>
        <taxon>Burkholderiales</taxon>
        <taxon>Comamonadaceae</taxon>
        <taxon>Comamonas</taxon>
    </lineage>
</organism>
<keyword evidence="2" id="KW-0472">Membrane</keyword>
<evidence type="ECO:0000256" key="1">
    <source>
        <dbReference type="ARBA" id="ARBA00023026"/>
    </source>
</evidence>
<feature type="domain" description="DUF5979" evidence="5">
    <location>
        <begin position="655"/>
        <end position="748"/>
    </location>
</feature>
<dbReference type="InterPro" id="IPR006315">
    <property type="entry name" value="OM_autotransptr_brl_dom"/>
</dbReference>
<dbReference type="AlphaFoldDB" id="A0AAW4XT78"/>
<accession>A0AAW4XT78</accession>
<evidence type="ECO:0000256" key="2">
    <source>
        <dbReference type="SAM" id="Phobius"/>
    </source>
</evidence>
<keyword evidence="1" id="KW-0843">Virulence</keyword>
<dbReference type="RefSeq" id="WP_230771346.1">
    <property type="nucleotide sequence ID" value="NZ_JAJNCT010000005.1"/>
</dbReference>
<evidence type="ECO:0000313" key="6">
    <source>
        <dbReference type="EMBL" id="MCD2164179.1"/>
    </source>
</evidence>
<comment type="caution">
    <text evidence="6">The sequence shown here is derived from an EMBL/GenBank/DDBJ whole genome shotgun (WGS) entry which is preliminary data.</text>
</comment>
<feature type="transmembrane region" description="Helical" evidence="2">
    <location>
        <begin position="867"/>
        <end position="885"/>
    </location>
</feature>
<dbReference type="InterPro" id="IPR012332">
    <property type="entry name" value="Autotransporter_pectin_lyase_C"/>
</dbReference>
<keyword evidence="2" id="KW-1133">Transmembrane helix</keyword>
<proteinExistence type="predicted"/>
<feature type="domain" description="DUF5979" evidence="5">
    <location>
        <begin position="759"/>
        <end position="855"/>
    </location>
</feature>
<dbReference type="EMBL" id="JAJNCT010000005">
    <property type="protein sequence ID" value="MCD2164179.1"/>
    <property type="molecule type" value="Genomic_DNA"/>
</dbReference>
<evidence type="ECO:0000313" key="7">
    <source>
        <dbReference type="Proteomes" id="UP001199260"/>
    </source>
</evidence>
<dbReference type="InterPro" id="IPR011050">
    <property type="entry name" value="Pectin_lyase_fold/virulence"/>
</dbReference>
<dbReference type="InterPro" id="IPR046022">
    <property type="entry name" value="DUF5979"/>
</dbReference>
<keyword evidence="7" id="KW-1185">Reference proteome</keyword>
<dbReference type="Proteomes" id="UP001199260">
    <property type="component" value="Unassembled WGS sequence"/>
</dbReference>
<dbReference type="PROSITE" id="PS51257">
    <property type="entry name" value="PROKAR_LIPOPROTEIN"/>
    <property type="match status" value="1"/>
</dbReference>
<dbReference type="Pfam" id="PF19407">
    <property type="entry name" value="DUF5979"/>
    <property type="match status" value="2"/>
</dbReference>
<keyword evidence="2" id="KW-0812">Transmembrane</keyword>
<dbReference type="SUPFAM" id="SSF51126">
    <property type="entry name" value="Pectin lyase-like"/>
    <property type="match status" value="1"/>
</dbReference>
<feature type="domain" description="ESPR" evidence="3">
    <location>
        <begin position="1"/>
        <end position="43"/>
    </location>
</feature>
<evidence type="ECO:0000259" key="3">
    <source>
        <dbReference type="Pfam" id="PF13018"/>
    </source>
</evidence>
<dbReference type="Pfam" id="PF13018">
    <property type="entry name" value="ESPR"/>
    <property type="match status" value="1"/>
</dbReference>
<protein>
    <submittedName>
        <fullName evidence="6">DUF5979 domain-containing protein</fullName>
    </submittedName>
</protein>
<sequence length="896" mass="89613">MNKTYTSKWNAALGAWVACSEVSKRGGKQTAVGVVLLCMAAAAQAQNCSQAPDGSYLPGNSGPDATCTVVPPTAGQLSQTGAAGFYILTRSNLDSVLTIGNADIKAHVTGGYGGIGNQYATGPGAPGGRNASMQAGNIKLDIASTENTGSIGSHSGVNVSVANADITAAMTYAGDNRSGGVAIYGVLAGSTVDSGEGGTNNTARNGTFTTVSFDNLALNQTSSGGTKTPVLNSGLRAIQGANQDAGNGSSGKIEVKGQLNMSMTGERMEGIYVSGAATGSGGEAVSQAVLNNSTIKLVRSGAAADSSAIKVGKSRAVGTGKGLVTSTGALQIDMDPTLGGSQPYMSPAIKLAVSGSQLLANGANSSASIKASRSALAIGIDDWGSSTDSQNIQAQFGKATVTTQSVTAPLLLIDSGQQNAQILFDQGSDLSAASNGYLIDIVKYRSSTTASSVQLTLDHASVARGLSNKAYPSSTLNIGLNNASVWSLVEKSNGDKTATYTSLAMTAASRLQGFKAGAGAFVMNGPVSSNASTIDLVDSEPNDVLTVQSSYTGSNAAVLAVDTCLGDSSAPSDVLKVVGDTSGTTVIKVSPSAGAACGGALTTGNGILVVDVSGNSAATFTLDGGTVAQGNFVYELVKVGNNWYLQSRLGTGTIVVRKQVNAPSGAAPFSGAIDFALSCDSGPVQNGSIYVSNNQGVSNPITVPAGSQCTVTETLPAAPAGYAWGPPAYSPISPVVTGQEQAATITNTLSNTVAATGMLQVNKTVQVPEGAAPYNGTISFGVACVNPAFSTAGSIAVAGNQGSAAPIAVPAGSQCTVTETLPADPDGMAWAAPTYSQPASVVAGQTATATITNRLTKQTRDLARVPVNAPLALGGLAGLIGLMAWRRQRAEKQSNR</sequence>
<dbReference type="GO" id="GO:0019867">
    <property type="term" value="C:outer membrane"/>
    <property type="evidence" value="ECO:0007669"/>
    <property type="project" value="InterPro"/>
</dbReference>
<evidence type="ECO:0000259" key="4">
    <source>
        <dbReference type="Pfam" id="PF18883"/>
    </source>
</evidence>